<evidence type="ECO:0000256" key="3">
    <source>
        <dbReference type="ARBA" id="ARBA00022989"/>
    </source>
</evidence>
<dbReference type="SUPFAM" id="SSF53822">
    <property type="entry name" value="Periplasmic binding protein-like I"/>
    <property type="match status" value="1"/>
</dbReference>
<feature type="domain" description="Receptor ligand binding region" evidence="5">
    <location>
        <begin position="30"/>
        <end position="262"/>
    </location>
</feature>
<dbReference type="EMBL" id="WIXE01008460">
    <property type="protein sequence ID" value="KAK5979306.1"/>
    <property type="molecule type" value="Genomic_DNA"/>
</dbReference>
<name>A0AAN8IMT6_TRICO</name>
<dbReference type="InterPro" id="IPR052612">
    <property type="entry name" value="ANP_Clearance_Receptor"/>
</dbReference>
<dbReference type="Gene3D" id="3.40.50.2300">
    <property type="match status" value="1"/>
</dbReference>
<accession>A0AAN8IMT6</accession>
<dbReference type="PANTHER" id="PTHR44755">
    <property type="entry name" value="NATRIURETIC PEPTIDE RECEPTOR 3-RELATED"/>
    <property type="match status" value="1"/>
</dbReference>
<dbReference type="AlphaFoldDB" id="A0AAN8IMT6"/>
<evidence type="ECO:0000313" key="6">
    <source>
        <dbReference type="EMBL" id="KAK5979306.1"/>
    </source>
</evidence>
<dbReference type="GO" id="GO:0007165">
    <property type="term" value="P:signal transduction"/>
    <property type="evidence" value="ECO:0007669"/>
    <property type="project" value="TreeGrafter"/>
</dbReference>
<keyword evidence="2" id="KW-0812">Transmembrane</keyword>
<gene>
    <name evidence="6" type="ORF">GCK32_015448</name>
</gene>
<sequence length="346" mass="38628">MERLAGSGGVVRVGHLLPNNPKIAHEPDVLRMCAQDLKERKILPINYTLQVITMESCNKFSGVEHAAYLHYIKNATLYFGPGCNNEMLVIGRLAPRWNVPIIAHMSGDDVLADRTAFPTLGSVALTSASEMARATLTYLQLNNWDQVGIVRAATNYNRLSVHSLMQICKKMDVKVNVVIDIEATLPPDDIIASGKLKLLGANARIIVVEVGMDIISATNFMLAVHRTKMKSDEYVYIIPWLSHHSLASKSQSSGSFSGSVGSKQLLSANQAMSNGVRIAVKRFQQMRNITFVKSELKLLKELKLVENENLNKFYGIAFNQQNEFIVMWVFCTRGSLEVNILFFRRN</sequence>
<evidence type="ECO:0000256" key="4">
    <source>
        <dbReference type="ARBA" id="ARBA00023136"/>
    </source>
</evidence>
<evidence type="ECO:0000256" key="2">
    <source>
        <dbReference type="ARBA" id="ARBA00022692"/>
    </source>
</evidence>
<dbReference type="GO" id="GO:0038023">
    <property type="term" value="F:signaling receptor activity"/>
    <property type="evidence" value="ECO:0007669"/>
    <property type="project" value="TreeGrafter"/>
</dbReference>
<dbReference type="Pfam" id="PF01094">
    <property type="entry name" value="ANF_receptor"/>
    <property type="match status" value="1"/>
</dbReference>
<keyword evidence="7" id="KW-1185">Reference proteome</keyword>
<dbReference type="GO" id="GO:0016020">
    <property type="term" value="C:membrane"/>
    <property type="evidence" value="ECO:0007669"/>
    <property type="project" value="UniProtKB-SubCell"/>
</dbReference>
<feature type="non-terminal residue" evidence="6">
    <location>
        <position position="346"/>
    </location>
</feature>
<keyword evidence="3" id="KW-1133">Transmembrane helix</keyword>
<dbReference type="GO" id="GO:0017046">
    <property type="term" value="F:peptide hormone binding"/>
    <property type="evidence" value="ECO:0007669"/>
    <property type="project" value="TreeGrafter"/>
</dbReference>
<dbReference type="Proteomes" id="UP001331761">
    <property type="component" value="Unassembled WGS sequence"/>
</dbReference>
<protein>
    <submittedName>
        <fullName evidence="6">Atrial natriuretic peptide receptor 3</fullName>
    </submittedName>
</protein>
<comment type="subcellular location">
    <subcellularLocation>
        <location evidence="1">Membrane</location>
    </subcellularLocation>
</comment>
<evidence type="ECO:0000256" key="1">
    <source>
        <dbReference type="ARBA" id="ARBA00004370"/>
    </source>
</evidence>
<organism evidence="6 7">
    <name type="scientific">Trichostrongylus colubriformis</name>
    <name type="common">Black scour worm</name>
    <dbReference type="NCBI Taxonomy" id="6319"/>
    <lineage>
        <taxon>Eukaryota</taxon>
        <taxon>Metazoa</taxon>
        <taxon>Ecdysozoa</taxon>
        <taxon>Nematoda</taxon>
        <taxon>Chromadorea</taxon>
        <taxon>Rhabditida</taxon>
        <taxon>Rhabditina</taxon>
        <taxon>Rhabditomorpha</taxon>
        <taxon>Strongyloidea</taxon>
        <taxon>Trichostrongylidae</taxon>
        <taxon>Trichostrongylus</taxon>
    </lineage>
</organism>
<dbReference type="InterPro" id="IPR028082">
    <property type="entry name" value="Peripla_BP_I"/>
</dbReference>
<keyword evidence="6" id="KW-0675">Receptor</keyword>
<dbReference type="InterPro" id="IPR001828">
    <property type="entry name" value="ANF_lig-bd_rcpt"/>
</dbReference>
<proteinExistence type="predicted"/>
<reference evidence="6 7" key="1">
    <citation type="submission" date="2019-10" db="EMBL/GenBank/DDBJ databases">
        <title>Assembly and Annotation for the nematode Trichostrongylus colubriformis.</title>
        <authorList>
            <person name="Martin J."/>
        </authorList>
    </citation>
    <scope>NUCLEOTIDE SEQUENCE [LARGE SCALE GENOMIC DNA]</scope>
    <source>
        <strain evidence="6">G859</strain>
        <tissue evidence="6">Whole worm</tissue>
    </source>
</reference>
<comment type="caution">
    <text evidence="6">The sequence shown here is derived from an EMBL/GenBank/DDBJ whole genome shotgun (WGS) entry which is preliminary data.</text>
</comment>
<dbReference type="PANTHER" id="PTHR44755:SF8">
    <property type="entry name" value="RECEPTOR LIGAND BINDING REGION DOMAIN-CONTAINING PROTEIN"/>
    <property type="match status" value="1"/>
</dbReference>
<evidence type="ECO:0000313" key="7">
    <source>
        <dbReference type="Proteomes" id="UP001331761"/>
    </source>
</evidence>
<keyword evidence="4" id="KW-0472">Membrane</keyword>
<evidence type="ECO:0000259" key="5">
    <source>
        <dbReference type="Pfam" id="PF01094"/>
    </source>
</evidence>